<accession>A0A7W8JEP6</accession>
<evidence type="ECO:0000256" key="1">
    <source>
        <dbReference type="SAM" id="Phobius"/>
    </source>
</evidence>
<reference evidence="2 3" key="1">
    <citation type="submission" date="2020-08" db="EMBL/GenBank/DDBJ databases">
        <title>Genomic Encyclopedia of Type Strains, Phase IV (KMG-IV): sequencing the most valuable type-strain genomes for metagenomic binning, comparative biology and taxonomic classification.</title>
        <authorList>
            <person name="Goeker M."/>
        </authorList>
    </citation>
    <scope>NUCLEOTIDE SEQUENCE [LARGE SCALE GENOMIC DNA]</scope>
    <source>
        <strain evidence="2 3">DSM 19169</strain>
    </source>
</reference>
<keyword evidence="1" id="KW-0812">Transmembrane</keyword>
<gene>
    <name evidence="2" type="ORF">HNR43_001631</name>
</gene>
<name>A0A7W8JEP6_9BACL</name>
<dbReference type="Proteomes" id="UP000583699">
    <property type="component" value="Unassembled WGS sequence"/>
</dbReference>
<proteinExistence type="predicted"/>
<organism evidence="2 3">
    <name type="scientific">Anoxybacillus mongoliensis</name>
    <dbReference type="NCBI Taxonomy" id="452565"/>
    <lineage>
        <taxon>Bacteria</taxon>
        <taxon>Bacillati</taxon>
        <taxon>Bacillota</taxon>
        <taxon>Bacilli</taxon>
        <taxon>Bacillales</taxon>
        <taxon>Anoxybacillaceae</taxon>
        <taxon>Anoxybacillus</taxon>
    </lineage>
</organism>
<keyword evidence="1" id="KW-1133">Transmembrane helix</keyword>
<comment type="caution">
    <text evidence="2">The sequence shown here is derived from an EMBL/GenBank/DDBJ whole genome shotgun (WGS) entry which is preliminary data.</text>
</comment>
<keyword evidence="3" id="KW-1185">Reference proteome</keyword>
<dbReference type="EMBL" id="JACHEQ010000007">
    <property type="protein sequence ID" value="MBB5355656.1"/>
    <property type="molecule type" value="Genomic_DNA"/>
</dbReference>
<dbReference type="RefSeq" id="WP_183242835.1">
    <property type="nucleotide sequence ID" value="NZ_JACHEQ010000007.1"/>
</dbReference>
<evidence type="ECO:0000313" key="3">
    <source>
        <dbReference type="Proteomes" id="UP000583699"/>
    </source>
</evidence>
<protein>
    <submittedName>
        <fullName evidence="2">Bla regulator protein BlaR1</fullName>
    </submittedName>
</protein>
<evidence type="ECO:0000313" key="2">
    <source>
        <dbReference type="EMBL" id="MBB5355656.1"/>
    </source>
</evidence>
<feature type="transmembrane region" description="Helical" evidence="1">
    <location>
        <begin position="5"/>
        <end position="22"/>
    </location>
</feature>
<sequence length="285" mass="32858">MRRFVLIFIFLILVIIVGLFFYQGNDFKKNDSISSSDEDIASLHTVKGVIDVEKAVGEAIKDHGKSYRKGEYIAEGHIILSTEQKANEVKVYAIASVGVFEFQDRMFAIVSGSGAIPTVVTFSVGKHGRYKLVAYEEPIDGDKYTESIKRMFPKKHRLKVLYAEKYYDELVKQQEEQAKEYLKKIGRDAKVITSYVEKRPLNISIQAMNYFLQMRSSDPFLNECPDWLGTREVIEKGVRYVYETSQSKTNDGRDAVVLRKMKEDGTIIEMRKYVIEKNQIKRTEE</sequence>
<dbReference type="AlphaFoldDB" id="A0A7W8JEP6"/>
<keyword evidence="1" id="KW-0472">Membrane</keyword>